<reference evidence="2 3" key="1">
    <citation type="submission" date="2018-04" db="EMBL/GenBank/DDBJ databases">
        <title>Pelagivirga bohaiensis gen. nov., sp. nov., a bacterium isolated from the Bohai Sea.</title>
        <authorList>
            <person name="Ji X."/>
        </authorList>
    </citation>
    <scope>NUCLEOTIDE SEQUENCE [LARGE SCALE GENOMIC DNA]</scope>
    <source>
        <strain evidence="2 3">BH-SD16</strain>
    </source>
</reference>
<dbReference type="Proteomes" id="UP000244817">
    <property type="component" value="Unassembled WGS sequence"/>
</dbReference>
<name>A0A2T7FVI2_9RHOB</name>
<sequence>MPPIRRPRHQPEPQDVLMTNPTAPRDLERYWASLPRLRGVPLRRDLDPAAMEGLLEDCFILERVAPGVARFRVAGRNLHRLLGVEPRGLPLTAAFLPEARAAMAQHLDAAFTTPGLVELSLDGPRAVAQPRLSGKILLLPLRDDHGQISRLLGLLVMSGRRGLGGRRFTISQTEHARFEPIPGLHPVSTPETGLKDGLTGPSHQTIAHRSPARAADSNKAEDRPALRLVVSNS</sequence>
<keyword evidence="3" id="KW-1185">Reference proteome</keyword>
<evidence type="ECO:0000313" key="2">
    <source>
        <dbReference type="EMBL" id="PVA06164.1"/>
    </source>
</evidence>
<dbReference type="InterPro" id="IPR009922">
    <property type="entry name" value="DUF1457"/>
</dbReference>
<dbReference type="Pfam" id="PF07310">
    <property type="entry name" value="PAS_5"/>
    <property type="match status" value="1"/>
</dbReference>
<evidence type="ECO:0000256" key="1">
    <source>
        <dbReference type="SAM" id="MobiDB-lite"/>
    </source>
</evidence>
<protein>
    <submittedName>
        <fullName evidence="2">PAS domain-containing protein</fullName>
    </submittedName>
</protein>
<gene>
    <name evidence="2" type="ORF">DC363_11415</name>
</gene>
<dbReference type="OrthoDB" id="8480244at2"/>
<accession>A0A2T7FVI2</accession>
<feature type="compositionally biased region" description="Basic and acidic residues" evidence="1">
    <location>
        <begin position="216"/>
        <end position="225"/>
    </location>
</feature>
<feature type="region of interest" description="Disordered" evidence="1">
    <location>
        <begin position="194"/>
        <end position="233"/>
    </location>
</feature>
<proteinExistence type="predicted"/>
<organism evidence="2 3">
    <name type="scientific">Thalassorhabdomicrobium marinisediminis</name>
    <dbReference type="NCBI Taxonomy" id="2170577"/>
    <lineage>
        <taxon>Bacteria</taxon>
        <taxon>Pseudomonadati</taxon>
        <taxon>Pseudomonadota</taxon>
        <taxon>Alphaproteobacteria</taxon>
        <taxon>Rhodobacterales</taxon>
        <taxon>Paracoccaceae</taxon>
        <taxon>Thalassorhabdomicrobium</taxon>
    </lineage>
</organism>
<evidence type="ECO:0000313" key="3">
    <source>
        <dbReference type="Proteomes" id="UP000244817"/>
    </source>
</evidence>
<dbReference type="EMBL" id="QCYG01000007">
    <property type="protein sequence ID" value="PVA06164.1"/>
    <property type="molecule type" value="Genomic_DNA"/>
</dbReference>
<comment type="caution">
    <text evidence="2">The sequence shown here is derived from an EMBL/GenBank/DDBJ whole genome shotgun (WGS) entry which is preliminary data.</text>
</comment>
<dbReference type="AlphaFoldDB" id="A0A2T7FVI2"/>
<feature type="region of interest" description="Disordered" evidence="1">
    <location>
        <begin position="1"/>
        <end position="22"/>
    </location>
</feature>